<gene>
    <name evidence="1" type="ORF">LSAT_V11C100034780</name>
</gene>
<protein>
    <submittedName>
        <fullName evidence="1">Uncharacterized protein</fullName>
    </submittedName>
</protein>
<dbReference type="EMBL" id="NBSK02000001">
    <property type="protein sequence ID" value="KAJ0224224.1"/>
    <property type="molecule type" value="Genomic_DNA"/>
</dbReference>
<organism evidence="1 2">
    <name type="scientific">Lactuca sativa</name>
    <name type="common">Garden lettuce</name>
    <dbReference type="NCBI Taxonomy" id="4236"/>
    <lineage>
        <taxon>Eukaryota</taxon>
        <taxon>Viridiplantae</taxon>
        <taxon>Streptophyta</taxon>
        <taxon>Embryophyta</taxon>
        <taxon>Tracheophyta</taxon>
        <taxon>Spermatophyta</taxon>
        <taxon>Magnoliopsida</taxon>
        <taxon>eudicotyledons</taxon>
        <taxon>Gunneridae</taxon>
        <taxon>Pentapetalae</taxon>
        <taxon>asterids</taxon>
        <taxon>campanulids</taxon>
        <taxon>Asterales</taxon>
        <taxon>Asteraceae</taxon>
        <taxon>Cichorioideae</taxon>
        <taxon>Cichorieae</taxon>
        <taxon>Lactucinae</taxon>
        <taxon>Lactuca</taxon>
    </lineage>
</organism>
<evidence type="ECO:0000313" key="1">
    <source>
        <dbReference type="EMBL" id="KAJ0224224.1"/>
    </source>
</evidence>
<dbReference type="Proteomes" id="UP000235145">
    <property type="component" value="Unassembled WGS sequence"/>
</dbReference>
<sequence length="328" mass="38021">MCFIIFLKETQKKGRGHSMNSTTWKISGDTKIVETFNKFGKPFEEEKNELTQFLRTLVRIADQIVIQYEDWKKVPTQKGGHFVIHLTKIGTIIQWISFNTGKKWRHWNGLLKTLAYDPNLMIDEIVAQQIENYSRVDPCNVASFVKSENVLFTSNVLIFVITKRTCDVKRTSRLNMQDPHVTGTQSFSRLAQEEASLQAISRAEQDYSNDDYFQVKGLGKQGYIRCVGRMLVVKDKDGLARTQNASSVLFNLVKDHIPNANLCRMLNNLNLEVPNKSYLENQRLSSKSHHNNGNYFKLKYPSDSRFFLYVSARENFKLYLDLVDVRRN</sequence>
<proteinExistence type="predicted"/>
<dbReference type="PANTHER" id="PTHR33144">
    <property type="entry name" value="OS10G0409366 PROTEIN-RELATED"/>
    <property type="match status" value="1"/>
</dbReference>
<dbReference type="PANTHER" id="PTHR33144:SF50">
    <property type="entry name" value="OS03G0714750 PROTEIN"/>
    <property type="match status" value="1"/>
</dbReference>
<reference evidence="1 2" key="1">
    <citation type="journal article" date="2017" name="Nat. Commun.">
        <title>Genome assembly with in vitro proximity ligation data and whole-genome triplication in lettuce.</title>
        <authorList>
            <person name="Reyes-Chin-Wo S."/>
            <person name="Wang Z."/>
            <person name="Yang X."/>
            <person name="Kozik A."/>
            <person name="Arikit S."/>
            <person name="Song C."/>
            <person name="Xia L."/>
            <person name="Froenicke L."/>
            <person name="Lavelle D.O."/>
            <person name="Truco M.J."/>
            <person name="Xia R."/>
            <person name="Zhu S."/>
            <person name="Xu C."/>
            <person name="Xu H."/>
            <person name="Xu X."/>
            <person name="Cox K."/>
            <person name="Korf I."/>
            <person name="Meyers B.C."/>
            <person name="Michelmore R.W."/>
        </authorList>
    </citation>
    <scope>NUCLEOTIDE SEQUENCE [LARGE SCALE GENOMIC DNA]</scope>
    <source>
        <strain evidence="2">cv. Salinas</strain>
        <tissue evidence="1">Seedlings</tissue>
    </source>
</reference>
<keyword evidence="2" id="KW-1185">Reference proteome</keyword>
<dbReference type="AlphaFoldDB" id="A0A9R1XWD1"/>
<comment type="caution">
    <text evidence="1">The sequence shown here is derived from an EMBL/GenBank/DDBJ whole genome shotgun (WGS) entry which is preliminary data.</text>
</comment>
<accession>A0A9R1XWD1</accession>
<evidence type="ECO:0000313" key="2">
    <source>
        <dbReference type="Proteomes" id="UP000235145"/>
    </source>
</evidence>
<name>A0A9R1XWD1_LACSA</name>